<evidence type="ECO:0000313" key="7">
    <source>
        <dbReference type="EMBL" id="WOB10746.1"/>
    </source>
</evidence>
<evidence type="ECO:0000256" key="2">
    <source>
        <dbReference type="ARBA" id="ARBA00022475"/>
    </source>
</evidence>
<dbReference type="EMBL" id="CP136336">
    <property type="protein sequence ID" value="WOB10746.1"/>
    <property type="molecule type" value="Genomic_DNA"/>
</dbReference>
<feature type="transmembrane region" description="Helical" evidence="6">
    <location>
        <begin position="286"/>
        <end position="305"/>
    </location>
</feature>
<organism evidence="7 8">
    <name type="scientific">Piscinibacter gummiphilus</name>
    <dbReference type="NCBI Taxonomy" id="946333"/>
    <lineage>
        <taxon>Bacteria</taxon>
        <taxon>Pseudomonadati</taxon>
        <taxon>Pseudomonadota</taxon>
        <taxon>Betaproteobacteria</taxon>
        <taxon>Burkholderiales</taxon>
        <taxon>Sphaerotilaceae</taxon>
        <taxon>Piscinibacter</taxon>
    </lineage>
</organism>
<evidence type="ECO:0000313" key="8">
    <source>
        <dbReference type="Proteomes" id="UP001303946"/>
    </source>
</evidence>
<keyword evidence="5 6" id="KW-0472">Membrane</keyword>
<evidence type="ECO:0000256" key="6">
    <source>
        <dbReference type="SAM" id="Phobius"/>
    </source>
</evidence>
<evidence type="ECO:0000256" key="3">
    <source>
        <dbReference type="ARBA" id="ARBA00022692"/>
    </source>
</evidence>
<keyword evidence="3 6" id="KW-0812">Transmembrane</keyword>
<feature type="transmembrane region" description="Helical" evidence="6">
    <location>
        <begin position="312"/>
        <end position="333"/>
    </location>
</feature>
<feature type="transmembrane region" description="Helical" evidence="6">
    <location>
        <begin position="60"/>
        <end position="77"/>
    </location>
</feature>
<feature type="transmembrane region" description="Helical" evidence="6">
    <location>
        <begin position="345"/>
        <end position="367"/>
    </location>
</feature>
<feature type="transmembrane region" description="Helical" evidence="6">
    <location>
        <begin position="12"/>
        <end position="30"/>
    </location>
</feature>
<dbReference type="PANTHER" id="PTHR33529:SF2">
    <property type="entry name" value="LIPOPOLYSACCHARIDE EXPORT SYSTEM PERMEASE PROTEIN LPTG"/>
    <property type="match status" value="1"/>
</dbReference>
<dbReference type="InterPro" id="IPR030923">
    <property type="entry name" value="LptG"/>
</dbReference>
<feature type="transmembrane region" description="Helical" evidence="6">
    <location>
        <begin position="98"/>
        <end position="116"/>
    </location>
</feature>
<comment type="subcellular location">
    <subcellularLocation>
        <location evidence="1">Cell membrane</location>
        <topology evidence="1">Multi-pass membrane protein</topology>
    </subcellularLocation>
</comment>
<evidence type="ECO:0000256" key="5">
    <source>
        <dbReference type="ARBA" id="ARBA00023136"/>
    </source>
</evidence>
<keyword evidence="2" id="KW-1003">Cell membrane</keyword>
<dbReference type="Proteomes" id="UP001303946">
    <property type="component" value="Chromosome"/>
</dbReference>
<gene>
    <name evidence="7" type="primary">lptG</name>
    <name evidence="7" type="ORF">RXV79_11980</name>
</gene>
<sequence length="370" mass="40487">MRTVRRLLYRDIVSSVFFVALAFLSLFFFIDFVDELADVGKGYTAFHAALHSILELPGHLYELVPIAVLIGTIYALSRMAQSSEFTILRTGGLAPGRALTLLAGLGVAFAVMTFVVGDYVAPLSERAATLVQSRAKGGFSVGGSGAWLKDKTMTPQGERSYSINVERANSGGELLNVRVFEFDQNGRLLRRIGAASGIVSKDGVWSLANVTLTDWSTIDTPGFQPSVTEEKRATYDWASSLPASVVAAAVLSEKSMSTLELFRYINHLADNEQAAQRYEIRFWKRALYPLACLVMIGLALPFAYLHSRAGGVSLKVFGGIMLGISFVLLNNVAQHLGLLRGWTPWIVAATPSLLYLLLSMAAFSWLVRYR</sequence>
<dbReference type="Pfam" id="PF03739">
    <property type="entry name" value="LptF_LptG"/>
    <property type="match status" value="1"/>
</dbReference>
<name>A0ABZ0D1W0_9BURK</name>
<dbReference type="PANTHER" id="PTHR33529">
    <property type="entry name" value="SLR0882 PROTEIN-RELATED"/>
    <property type="match status" value="1"/>
</dbReference>
<evidence type="ECO:0000256" key="4">
    <source>
        <dbReference type="ARBA" id="ARBA00022989"/>
    </source>
</evidence>
<keyword evidence="4 6" id="KW-1133">Transmembrane helix</keyword>
<reference evidence="7 8" key="1">
    <citation type="submission" date="2023-10" db="EMBL/GenBank/DDBJ databases">
        <title>Bacteria for the degradation of biodegradable plastic PBAT(Polybutylene adipate terephthalate).</title>
        <authorList>
            <person name="Weon H.-Y."/>
            <person name="Yeon J."/>
        </authorList>
    </citation>
    <scope>NUCLEOTIDE SEQUENCE [LARGE SCALE GENOMIC DNA]</scope>
    <source>
        <strain evidence="7 8">SBD 7-3</strain>
    </source>
</reference>
<dbReference type="NCBIfam" id="TIGR04408">
    <property type="entry name" value="LptG_lptG"/>
    <property type="match status" value="1"/>
</dbReference>
<keyword evidence="8" id="KW-1185">Reference proteome</keyword>
<accession>A0ABZ0D1W0</accession>
<proteinExistence type="predicted"/>
<dbReference type="InterPro" id="IPR005495">
    <property type="entry name" value="LptG/LptF_permease"/>
</dbReference>
<dbReference type="RefSeq" id="WP_316703638.1">
    <property type="nucleotide sequence ID" value="NZ_CP136336.1"/>
</dbReference>
<evidence type="ECO:0000256" key="1">
    <source>
        <dbReference type="ARBA" id="ARBA00004651"/>
    </source>
</evidence>
<protein>
    <submittedName>
        <fullName evidence="7">LPS export ABC transporter permease LptG</fullName>
    </submittedName>
</protein>